<dbReference type="Pfam" id="PF00198">
    <property type="entry name" value="2-oxoacid_dh"/>
    <property type="match status" value="1"/>
</dbReference>
<feature type="compositionally biased region" description="Basic and acidic residues" evidence="7">
    <location>
        <begin position="225"/>
        <end position="275"/>
    </location>
</feature>
<dbReference type="Pfam" id="PF02817">
    <property type="entry name" value="E3_binding"/>
    <property type="match status" value="1"/>
</dbReference>
<dbReference type="FunFam" id="3.30.559.10:FF:000007">
    <property type="entry name" value="Dihydrolipoamide acetyltransferase component of pyruvate dehydrogenase complex"/>
    <property type="match status" value="1"/>
</dbReference>
<evidence type="ECO:0000256" key="5">
    <source>
        <dbReference type="ARBA" id="ARBA00023315"/>
    </source>
</evidence>
<evidence type="ECO:0000259" key="9">
    <source>
        <dbReference type="PROSITE" id="PS51826"/>
    </source>
</evidence>
<dbReference type="Gene3D" id="4.10.320.10">
    <property type="entry name" value="E3-binding domain"/>
    <property type="match status" value="1"/>
</dbReference>
<keyword evidence="4 6" id="KW-0450">Lipoyl</keyword>
<dbReference type="PROSITE" id="PS00189">
    <property type="entry name" value="LIPOYL"/>
    <property type="match status" value="2"/>
</dbReference>
<dbReference type="EC" id="2.3.1.-" evidence="6"/>
<name>A0A078MNM4_9MICC</name>
<evidence type="ECO:0000256" key="3">
    <source>
        <dbReference type="ARBA" id="ARBA00022679"/>
    </source>
</evidence>
<dbReference type="Pfam" id="PF00364">
    <property type="entry name" value="Biotin_lipoyl"/>
    <property type="match status" value="2"/>
</dbReference>
<dbReference type="PANTHER" id="PTHR43178">
    <property type="entry name" value="DIHYDROLIPOAMIDE ACETYLTRANSFERASE COMPONENT OF PYRUVATE DEHYDROGENASE COMPLEX"/>
    <property type="match status" value="1"/>
</dbReference>
<dbReference type="AlphaFoldDB" id="A0A078MNM4"/>
<feature type="region of interest" description="Disordered" evidence="7">
    <location>
        <begin position="317"/>
        <end position="350"/>
    </location>
</feature>
<dbReference type="NCBIfam" id="TIGR02927">
    <property type="entry name" value="SucB_Actino"/>
    <property type="match status" value="1"/>
</dbReference>
<dbReference type="Gene3D" id="2.40.50.100">
    <property type="match status" value="2"/>
</dbReference>
<dbReference type="InterPro" id="IPR001078">
    <property type="entry name" value="2-oxoacid_DH_actylTfrase"/>
</dbReference>
<feature type="region of interest" description="Disordered" evidence="7">
    <location>
        <begin position="204"/>
        <end position="276"/>
    </location>
</feature>
<dbReference type="Gene3D" id="3.30.559.10">
    <property type="entry name" value="Chloramphenicol acetyltransferase-like domain"/>
    <property type="match status" value="1"/>
</dbReference>
<dbReference type="InterPro" id="IPR050743">
    <property type="entry name" value="2-oxoacid_DH_E2_comp"/>
</dbReference>
<proteinExistence type="inferred from homology"/>
<comment type="cofactor">
    <cofactor evidence="1 6">
        <name>(R)-lipoate</name>
        <dbReference type="ChEBI" id="CHEBI:83088"/>
    </cofactor>
</comment>
<dbReference type="CDD" id="cd06849">
    <property type="entry name" value="lipoyl_domain"/>
    <property type="match status" value="2"/>
</dbReference>
<dbReference type="InterPro" id="IPR011053">
    <property type="entry name" value="Single_hybrid_motif"/>
</dbReference>
<dbReference type="PANTHER" id="PTHR43178:SF5">
    <property type="entry name" value="LIPOAMIDE ACYLTRANSFERASE COMPONENT OF BRANCHED-CHAIN ALPHA-KETO ACID DEHYDROGENASE COMPLEX, MITOCHONDRIAL"/>
    <property type="match status" value="1"/>
</dbReference>
<accession>A0A078MNM4</accession>
<feature type="compositionally biased region" description="Acidic residues" evidence="7">
    <location>
        <begin position="102"/>
        <end position="111"/>
    </location>
</feature>
<feature type="compositionally biased region" description="Low complexity" evidence="7">
    <location>
        <begin position="205"/>
        <end position="224"/>
    </location>
</feature>
<feature type="region of interest" description="Disordered" evidence="7">
    <location>
        <begin position="74"/>
        <end position="129"/>
    </location>
</feature>
<dbReference type="InterPro" id="IPR003016">
    <property type="entry name" value="2-oxoA_DH_lipoyl-BS"/>
</dbReference>
<dbReference type="InterPro" id="IPR023213">
    <property type="entry name" value="CAT-like_dom_sf"/>
</dbReference>
<organism evidence="10">
    <name type="scientific">Arthrobacter saudimassiliensis</name>
    <dbReference type="NCBI Taxonomy" id="1461584"/>
    <lineage>
        <taxon>Bacteria</taxon>
        <taxon>Bacillati</taxon>
        <taxon>Actinomycetota</taxon>
        <taxon>Actinomycetes</taxon>
        <taxon>Micrococcales</taxon>
        <taxon>Micrococcaceae</taxon>
        <taxon>Arthrobacter</taxon>
    </lineage>
</organism>
<dbReference type="SUPFAM" id="SSF47005">
    <property type="entry name" value="Peripheral subunit-binding domain of 2-oxo acid dehydrogenase complex"/>
    <property type="match status" value="1"/>
</dbReference>
<feature type="domain" description="Lipoyl-binding" evidence="8">
    <location>
        <begin position="127"/>
        <end position="202"/>
    </location>
</feature>
<dbReference type="InterPro" id="IPR000089">
    <property type="entry name" value="Biotin_lipoyl"/>
</dbReference>
<dbReference type="GO" id="GO:0031405">
    <property type="term" value="F:lipoic acid binding"/>
    <property type="evidence" value="ECO:0007669"/>
    <property type="project" value="TreeGrafter"/>
</dbReference>
<evidence type="ECO:0000259" key="8">
    <source>
        <dbReference type="PROSITE" id="PS50968"/>
    </source>
</evidence>
<feature type="domain" description="Lipoyl-binding" evidence="8">
    <location>
        <begin position="2"/>
        <end position="77"/>
    </location>
</feature>
<dbReference type="InterPro" id="IPR036625">
    <property type="entry name" value="E3-bd_dom_sf"/>
</dbReference>
<reference evidence="10" key="1">
    <citation type="submission" date="2014-07" db="EMBL/GenBank/DDBJ databases">
        <authorList>
            <person name="Urmite Genomes Urmite Genomes"/>
        </authorList>
    </citation>
    <scope>NUCLEOTIDE SEQUENCE</scope>
    <source>
        <strain evidence="10">11W110_air</strain>
    </source>
</reference>
<evidence type="ECO:0000256" key="1">
    <source>
        <dbReference type="ARBA" id="ARBA00001938"/>
    </source>
</evidence>
<dbReference type="InterPro" id="IPR014276">
    <property type="entry name" value="2-oxoglutarate_DH_E2"/>
</dbReference>
<evidence type="ECO:0000313" key="10">
    <source>
        <dbReference type="EMBL" id="CEA07864.1"/>
    </source>
</evidence>
<feature type="compositionally biased region" description="Low complexity" evidence="7">
    <location>
        <begin position="89"/>
        <end position="101"/>
    </location>
</feature>
<dbReference type="GO" id="GO:0005737">
    <property type="term" value="C:cytoplasm"/>
    <property type="evidence" value="ECO:0007669"/>
    <property type="project" value="TreeGrafter"/>
</dbReference>
<dbReference type="SUPFAM" id="SSF51230">
    <property type="entry name" value="Single hybrid motif"/>
    <property type="match status" value="2"/>
</dbReference>
<dbReference type="SUPFAM" id="SSF52777">
    <property type="entry name" value="CoA-dependent acyltransferases"/>
    <property type="match status" value="1"/>
</dbReference>
<dbReference type="PROSITE" id="PS50968">
    <property type="entry name" value="BIOTINYL_LIPOYL"/>
    <property type="match status" value="2"/>
</dbReference>
<keyword evidence="3 6" id="KW-0808">Transferase</keyword>
<keyword evidence="10" id="KW-0670">Pyruvate</keyword>
<feature type="compositionally biased region" description="Low complexity" evidence="7">
    <location>
        <begin position="112"/>
        <end position="121"/>
    </location>
</feature>
<dbReference type="GO" id="GO:0016407">
    <property type="term" value="F:acetyltransferase activity"/>
    <property type="evidence" value="ECO:0007669"/>
    <property type="project" value="TreeGrafter"/>
</dbReference>
<feature type="domain" description="Peripheral subunit-binding (PSBD)" evidence="9">
    <location>
        <begin position="278"/>
        <end position="315"/>
    </location>
</feature>
<keyword evidence="5 6" id="KW-0012">Acyltransferase</keyword>
<dbReference type="PROSITE" id="PS51826">
    <property type="entry name" value="PSBD"/>
    <property type="match status" value="1"/>
</dbReference>
<comment type="similarity">
    <text evidence="2 6">Belongs to the 2-oxoacid dehydrogenase family.</text>
</comment>
<evidence type="ECO:0000256" key="4">
    <source>
        <dbReference type="ARBA" id="ARBA00022823"/>
    </source>
</evidence>
<dbReference type="EMBL" id="LN483070">
    <property type="protein sequence ID" value="CEA07864.1"/>
    <property type="molecule type" value="Genomic_DNA"/>
</dbReference>
<dbReference type="PATRIC" id="fig|1461584.3.peg.1180"/>
<evidence type="ECO:0000256" key="6">
    <source>
        <dbReference type="RuleBase" id="RU003423"/>
    </source>
</evidence>
<evidence type="ECO:0000256" key="7">
    <source>
        <dbReference type="SAM" id="MobiDB-lite"/>
    </source>
</evidence>
<sequence length="585" mass="61031">MSETVNLPALGESVTEGTVTRWLKQVGDRVEVDEPLLEVSTDKVDTEIPSPVAGVIEEILVAEDETAEVGAPLVRIGDGSGSAAKDDGGSAANQEAPAQEAPAEEAPEPAAEEAPAQEEPASGSAEGTDVTLPALGESVTEGTVTRWLKQVGDDVAVDEPLLEVSTDKVDTEIPSPVAGKLLEIKVAEDETAEVGSVLAVIGSGEAAPAKAEPKSAEPVAAAPSGDREAPAAEPEPKQEAPKQEAPKQEAPKQEAPKQEAPKQEAPKQDSGDRSEGTYVTPLVRKLANEHGVDLSTVKGSGVAGRIRKQDVLDAAEAAKAKQAEPAPAAGAKAPAAAAPSAEASKLRGTTVKAPRIRQTIARRMMESLEESAQLTQVHEVDMTRIAKLRDAAKANFQAQNGAKLTFLPFIAKAVVEALKQHPKLNASYDAESQEITYHDAEHLAIAVDTEKGLLVPVINDAGDLNITGLAKKIADVGARTRSNKIGPDELSGGTFTITNIGSVGALFDTPIINQPQVGILGTGAIVKRPMVISDADGNDTIAIRSMMYLSLTYDHRLVDGADAGRFLQTLKARLEEGNFSADLGL</sequence>
<gene>
    <name evidence="10" type="primary">dlaT</name>
    <name evidence="10" type="ORF">BN1051_01189</name>
</gene>
<evidence type="ECO:0000256" key="2">
    <source>
        <dbReference type="ARBA" id="ARBA00007317"/>
    </source>
</evidence>
<protein>
    <recommendedName>
        <fullName evidence="6">Dihydrolipoamide acetyltransferase component of pyruvate dehydrogenase complex</fullName>
        <ecNumber evidence="6">2.3.1.-</ecNumber>
    </recommendedName>
</protein>
<feature type="compositionally biased region" description="Low complexity" evidence="7">
    <location>
        <begin position="323"/>
        <end position="343"/>
    </location>
</feature>
<dbReference type="InterPro" id="IPR004167">
    <property type="entry name" value="PSBD"/>
</dbReference>